<dbReference type="AlphaFoldDB" id="A0A0A9F1R3"/>
<dbReference type="EMBL" id="GBRH01192777">
    <property type="protein sequence ID" value="JAE05119.1"/>
    <property type="molecule type" value="Transcribed_RNA"/>
</dbReference>
<name>A0A0A9F1R3_ARUDO</name>
<reference evidence="1" key="2">
    <citation type="journal article" date="2015" name="Data Brief">
        <title>Shoot transcriptome of the giant reed, Arundo donax.</title>
        <authorList>
            <person name="Barrero R.A."/>
            <person name="Guerrero F.D."/>
            <person name="Moolhuijzen P."/>
            <person name="Goolsby J.A."/>
            <person name="Tidwell J."/>
            <person name="Bellgard S.E."/>
            <person name="Bellgard M.I."/>
        </authorList>
    </citation>
    <scope>NUCLEOTIDE SEQUENCE</scope>
    <source>
        <tissue evidence="1">Shoot tissue taken approximately 20 cm above the soil surface</tissue>
    </source>
</reference>
<proteinExistence type="predicted"/>
<sequence length="71" mass="7723">MRPPSRRARGQRHRRARQPPCYGSAMVARRRGGWAARARAVELACGGSRAERCAAAATGAEGFRARGDEWG</sequence>
<evidence type="ECO:0000313" key="1">
    <source>
        <dbReference type="EMBL" id="JAE05119.1"/>
    </source>
</evidence>
<organism evidence="1">
    <name type="scientific">Arundo donax</name>
    <name type="common">Giant reed</name>
    <name type="synonym">Donax arundinaceus</name>
    <dbReference type="NCBI Taxonomy" id="35708"/>
    <lineage>
        <taxon>Eukaryota</taxon>
        <taxon>Viridiplantae</taxon>
        <taxon>Streptophyta</taxon>
        <taxon>Embryophyta</taxon>
        <taxon>Tracheophyta</taxon>
        <taxon>Spermatophyta</taxon>
        <taxon>Magnoliopsida</taxon>
        <taxon>Liliopsida</taxon>
        <taxon>Poales</taxon>
        <taxon>Poaceae</taxon>
        <taxon>PACMAD clade</taxon>
        <taxon>Arundinoideae</taxon>
        <taxon>Arundineae</taxon>
        <taxon>Arundo</taxon>
    </lineage>
</organism>
<accession>A0A0A9F1R3</accession>
<protein>
    <submittedName>
        <fullName evidence="1">Uncharacterized protein</fullName>
    </submittedName>
</protein>
<reference evidence="1" key="1">
    <citation type="submission" date="2014-09" db="EMBL/GenBank/DDBJ databases">
        <authorList>
            <person name="Magalhaes I.L.F."/>
            <person name="Oliveira U."/>
            <person name="Santos F.R."/>
            <person name="Vidigal T.H.D.A."/>
            <person name="Brescovit A.D."/>
            <person name="Santos A.J."/>
        </authorList>
    </citation>
    <scope>NUCLEOTIDE SEQUENCE</scope>
    <source>
        <tissue evidence="1">Shoot tissue taken approximately 20 cm above the soil surface</tissue>
    </source>
</reference>